<dbReference type="GO" id="GO:0016020">
    <property type="term" value="C:membrane"/>
    <property type="evidence" value="ECO:0007669"/>
    <property type="project" value="UniProtKB-SubCell"/>
</dbReference>
<dbReference type="WBParaSite" id="PTRK_0001409500.1">
    <property type="protein sequence ID" value="PTRK_0001409500.1"/>
    <property type="gene ID" value="PTRK_0001409500"/>
</dbReference>
<feature type="transmembrane region" description="Helical" evidence="7">
    <location>
        <begin position="233"/>
        <end position="253"/>
    </location>
</feature>
<feature type="region of interest" description="Disordered" evidence="8">
    <location>
        <begin position="88"/>
        <end position="109"/>
    </location>
</feature>
<proteinExistence type="inferred from homology"/>
<evidence type="ECO:0000256" key="2">
    <source>
        <dbReference type="ARBA" id="ARBA00022679"/>
    </source>
</evidence>
<accession>A0A0N4ZZ81</accession>
<evidence type="ECO:0000259" key="9">
    <source>
        <dbReference type="Pfam" id="PF01529"/>
    </source>
</evidence>
<evidence type="ECO:0000256" key="5">
    <source>
        <dbReference type="ARBA" id="ARBA00023136"/>
    </source>
</evidence>
<evidence type="ECO:0000256" key="3">
    <source>
        <dbReference type="ARBA" id="ARBA00022692"/>
    </source>
</evidence>
<protein>
    <recommendedName>
        <fullName evidence="7">Palmitoyltransferase</fullName>
        <ecNumber evidence="7">2.3.1.225</ecNumber>
    </recommendedName>
</protein>
<dbReference type="PROSITE" id="PS50216">
    <property type="entry name" value="DHHC"/>
    <property type="match status" value="1"/>
</dbReference>
<evidence type="ECO:0000256" key="1">
    <source>
        <dbReference type="ARBA" id="ARBA00004141"/>
    </source>
</evidence>
<feature type="transmembrane region" description="Helical" evidence="7">
    <location>
        <begin position="39"/>
        <end position="58"/>
    </location>
</feature>
<comment type="similarity">
    <text evidence="7">Belongs to the DHHC palmitoyltransferase family.</text>
</comment>
<evidence type="ECO:0000256" key="4">
    <source>
        <dbReference type="ARBA" id="ARBA00022989"/>
    </source>
</evidence>
<dbReference type="Proteomes" id="UP000038045">
    <property type="component" value="Unplaced"/>
</dbReference>
<evidence type="ECO:0000313" key="11">
    <source>
        <dbReference type="WBParaSite" id="PTRK_0001409500.1"/>
    </source>
</evidence>
<dbReference type="GO" id="GO:0019706">
    <property type="term" value="F:protein-cysteine S-palmitoyltransferase activity"/>
    <property type="evidence" value="ECO:0007669"/>
    <property type="project" value="UniProtKB-EC"/>
</dbReference>
<reference evidence="11" key="1">
    <citation type="submission" date="2017-02" db="UniProtKB">
        <authorList>
            <consortium name="WormBaseParasite"/>
        </authorList>
    </citation>
    <scope>IDENTIFICATION</scope>
</reference>
<keyword evidence="2 7" id="KW-0808">Transferase</keyword>
<keyword evidence="4 7" id="KW-1133">Transmembrane helix</keyword>
<dbReference type="EC" id="2.3.1.225" evidence="7"/>
<evidence type="ECO:0000256" key="6">
    <source>
        <dbReference type="ARBA" id="ARBA00023315"/>
    </source>
</evidence>
<keyword evidence="5 7" id="KW-0472">Membrane</keyword>
<dbReference type="Pfam" id="PF01529">
    <property type="entry name" value="DHHC"/>
    <property type="match status" value="1"/>
</dbReference>
<evidence type="ECO:0000313" key="10">
    <source>
        <dbReference type="Proteomes" id="UP000038045"/>
    </source>
</evidence>
<dbReference type="PANTHER" id="PTHR12246">
    <property type="entry name" value="PALMITOYLTRANSFERASE ZDHHC16"/>
    <property type="match status" value="1"/>
</dbReference>
<feature type="transmembrane region" description="Helical" evidence="7">
    <location>
        <begin position="187"/>
        <end position="212"/>
    </location>
</feature>
<feature type="domain" description="Palmitoyltransferase DHHC" evidence="9">
    <location>
        <begin position="128"/>
        <end position="272"/>
    </location>
</feature>
<comment type="catalytic activity">
    <reaction evidence="7">
        <text>L-cysteinyl-[protein] + hexadecanoyl-CoA = S-hexadecanoyl-L-cysteinyl-[protein] + CoA</text>
        <dbReference type="Rhea" id="RHEA:36683"/>
        <dbReference type="Rhea" id="RHEA-COMP:10131"/>
        <dbReference type="Rhea" id="RHEA-COMP:11032"/>
        <dbReference type="ChEBI" id="CHEBI:29950"/>
        <dbReference type="ChEBI" id="CHEBI:57287"/>
        <dbReference type="ChEBI" id="CHEBI:57379"/>
        <dbReference type="ChEBI" id="CHEBI:74151"/>
        <dbReference type="EC" id="2.3.1.225"/>
    </reaction>
</comment>
<keyword evidence="6 7" id="KW-0012">Acyltransferase</keyword>
<dbReference type="STRING" id="131310.A0A0N4ZZ81"/>
<evidence type="ECO:0000256" key="7">
    <source>
        <dbReference type="RuleBase" id="RU079119"/>
    </source>
</evidence>
<evidence type="ECO:0000256" key="8">
    <source>
        <dbReference type="SAM" id="MobiDB-lite"/>
    </source>
</evidence>
<organism evidence="10 11">
    <name type="scientific">Parastrongyloides trichosuri</name>
    <name type="common">Possum-specific nematode worm</name>
    <dbReference type="NCBI Taxonomy" id="131310"/>
    <lineage>
        <taxon>Eukaryota</taxon>
        <taxon>Metazoa</taxon>
        <taxon>Ecdysozoa</taxon>
        <taxon>Nematoda</taxon>
        <taxon>Chromadorea</taxon>
        <taxon>Rhabditida</taxon>
        <taxon>Tylenchina</taxon>
        <taxon>Panagrolaimomorpha</taxon>
        <taxon>Strongyloidoidea</taxon>
        <taxon>Strongyloididae</taxon>
        <taxon>Parastrongyloides</taxon>
    </lineage>
</organism>
<keyword evidence="10" id="KW-1185">Reference proteome</keyword>
<comment type="subcellular location">
    <subcellularLocation>
        <location evidence="1">Membrane</location>
        <topology evidence="1">Multi-pass membrane protein</topology>
    </subcellularLocation>
</comment>
<comment type="domain">
    <text evidence="7">The DHHC domain is required for palmitoyltransferase activity.</text>
</comment>
<name>A0A0N4ZZ81_PARTI</name>
<keyword evidence="3 7" id="KW-0812">Transmembrane</keyword>
<dbReference type="InterPro" id="IPR001594">
    <property type="entry name" value="Palmitoyltrfase_DHHC"/>
</dbReference>
<sequence length="327" mass="38307">MLLRVDFCGLSCVLLTYASVIYADYVIINWLILPTFTESLWGTFHIFLFNGLVFFSLISHTRTMTADPGIVPIQRNKKVEDTIAEVNRRNSNNPKTPYYSESESSDEEENINITKRQLSDGRIEYLQDDWSVCLKCESYRPPRAHHCRICKRCIRKMDHHCKFFIEILIIVGPWVNNCIGEFNQKYFLQFLIFIFLISLYSILIIVLSWVYHDEFGTTGIHGPYGERAHHGKVLHTIFLSMESVLFGMFVLAVSCDQLQAIFNDETAIEHLQRRGYMKKRASKTKYQMLEEICGQNIKWYMWLNPLHTNIKRTDVLYFPKESNISVV</sequence>
<dbReference type="AlphaFoldDB" id="A0A0N4ZZ81"/>
<dbReference type="InterPro" id="IPR039859">
    <property type="entry name" value="PFA4/ZDH16/20/ERF2-like"/>
</dbReference>